<sequence>MLSPEDIGYIFFLWLCVCAIDRHKVGYNYQCVLFHLPHVSLSPVMAGGLLSLQIALERDPAFAARKRRPGHHSGNDMPRILEKIPERNE</sequence>
<feature type="compositionally biased region" description="Basic and acidic residues" evidence="1">
    <location>
        <begin position="79"/>
        <end position="89"/>
    </location>
</feature>
<reference evidence="3" key="1">
    <citation type="journal article" date="2015" name="Genome Announc.">
        <title>Draft Genome Sequence of an Anaerobic Ammonium-Oxidizing Bacterium, "Candidatus Brocadia sinica".</title>
        <authorList>
            <person name="Oshiki M."/>
            <person name="Shinyako-Hata K."/>
            <person name="Satoh H."/>
            <person name="Okabe S."/>
        </authorList>
    </citation>
    <scope>NUCLEOTIDE SEQUENCE [LARGE SCALE GENOMIC DNA]</scope>
    <source>
        <strain evidence="3">JPN1</strain>
    </source>
</reference>
<evidence type="ECO:0000256" key="1">
    <source>
        <dbReference type="SAM" id="MobiDB-lite"/>
    </source>
</evidence>
<evidence type="ECO:0000313" key="3">
    <source>
        <dbReference type="Proteomes" id="UP000032309"/>
    </source>
</evidence>
<accession>A0ABQ0JVH4</accession>
<evidence type="ECO:0000313" key="2">
    <source>
        <dbReference type="EMBL" id="GAN32784.1"/>
    </source>
</evidence>
<keyword evidence="3" id="KW-1185">Reference proteome</keyword>
<feature type="region of interest" description="Disordered" evidence="1">
    <location>
        <begin position="65"/>
        <end position="89"/>
    </location>
</feature>
<comment type="caution">
    <text evidence="2">The sequence shown here is derived from an EMBL/GenBank/DDBJ whole genome shotgun (WGS) entry which is preliminary data.</text>
</comment>
<dbReference type="EMBL" id="BAFN01000001">
    <property type="protein sequence ID" value="GAN32784.1"/>
    <property type="molecule type" value="Genomic_DNA"/>
</dbReference>
<protein>
    <submittedName>
        <fullName evidence="2">Inosine-uridine nucleoside N-ribohydrolase</fullName>
    </submittedName>
</protein>
<gene>
    <name evidence="2" type="ORF">BROSI_A1299</name>
</gene>
<dbReference type="Proteomes" id="UP000032309">
    <property type="component" value="Unassembled WGS sequence"/>
</dbReference>
<organism evidence="2 3">
    <name type="scientific">Candidatus Brocadia sinica JPN1</name>
    <dbReference type="NCBI Taxonomy" id="1197129"/>
    <lineage>
        <taxon>Bacteria</taxon>
        <taxon>Pseudomonadati</taxon>
        <taxon>Planctomycetota</taxon>
        <taxon>Candidatus Brocadiia</taxon>
        <taxon>Candidatus Brocadiales</taxon>
        <taxon>Candidatus Brocadiaceae</taxon>
        <taxon>Candidatus Brocadia</taxon>
    </lineage>
</organism>
<name>A0ABQ0JVH4_9BACT</name>
<proteinExistence type="predicted"/>